<dbReference type="RefSeq" id="WP_305384795.1">
    <property type="nucleotide sequence ID" value="NZ_CP117426.1"/>
</dbReference>
<evidence type="ECO:0000256" key="4">
    <source>
        <dbReference type="SAM" id="SignalP"/>
    </source>
</evidence>
<dbReference type="EMBL" id="CP117449">
    <property type="protein sequence ID" value="WLH10935.1"/>
    <property type="molecule type" value="Genomic_DNA"/>
</dbReference>
<accession>A0ABY9G5P1</accession>
<evidence type="ECO:0000256" key="2">
    <source>
        <dbReference type="ARBA" id="ARBA00022722"/>
    </source>
</evidence>
<evidence type="ECO:0000256" key="3">
    <source>
        <dbReference type="ARBA" id="ARBA00022801"/>
    </source>
</evidence>
<keyword evidence="6" id="KW-1185">Reference proteome</keyword>
<dbReference type="PANTHER" id="PTHR33607:SF2">
    <property type="entry name" value="ENDONUCLEASE-1"/>
    <property type="match status" value="1"/>
</dbReference>
<comment type="similarity">
    <text evidence="1">Belongs to the EndA/NucM nuclease family.</text>
</comment>
<dbReference type="InterPro" id="IPR007346">
    <property type="entry name" value="Endonuclease-I"/>
</dbReference>
<evidence type="ECO:0000313" key="6">
    <source>
        <dbReference type="Proteomes" id="UP001230339"/>
    </source>
</evidence>
<evidence type="ECO:0000256" key="1">
    <source>
        <dbReference type="ARBA" id="ARBA00006429"/>
    </source>
</evidence>
<feature type="chain" id="PRO_5047549477" evidence="4">
    <location>
        <begin position="20"/>
        <end position="232"/>
    </location>
</feature>
<sequence>MSVRCFALLLVMVAMGAQADAPRTFSEAKKVAWKLYAPQSTEFYCGCKYSGNRVNLAACGYVPRKNANRAARIEWEHIVPAWQIGHQRQCWQQGGRKNCTRHDPVYQRAEADLHNLVPSIGEVNGDRSNFSFGWLPTQKGQYGSCLTQVDFKAKKVMPRPSIRGMIARTYFYMSKQYGLRLSKQDRRLYEAWDKTYPVQSWERQRNQSVACVMGRGNEFVGSVNLKACTSHL</sequence>
<keyword evidence="3" id="KW-0378">Hydrolase</keyword>
<feature type="signal peptide" evidence="4">
    <location>
        <begin position="1"/>
        <end position="19"/>
    </location>
</feature>
<dbReference type="Pfam" id="PF04231">
    <property type="entry name" value="Endonuclease_1"/>
    <property type="match status" value="1"/>
</dbReference>
<keyword evidence="4" id="KW-0732">Signal</keyword>
<dbReference type="SUPFAM" id="SSF54060">
    <property type="entry name" value="His-Me finger endonucleases"/>
    <property type="match status" value="1"/>
</dbReference>
<evidence type="ECO:0000313" key="5">
    <source>
        <dbReference type="EMBL" id="WLH10935.1"/>
    </source>
</evidence>
<reference evidence="5 6" key="1">
    <citation type="submission" date="2023-02" db="EMBL/GenBank/DDBJ databases">
        <title>Evolution of Hrp T3SS in non-pathogenic Pseudomonas fluorescens.</title>
        <authorList>
            <person name="Liao K."/>
            <person name="Wei H."/>
            <person name="Gu Y."/>
        </authorList>
    </citation>
    <scope>NUCLEOTIDE SEQUENCE [LARGE SCALE GENOMIC DNA]</scope>
    <source>
        <strain evidence="5 6">FP205</strain>
    </source>
</reference>
<keyword evidence="2" id="KW-0540">Nuclease</keyword>
<dbReference type="Proteomes" id="UP001230339">
    <property type="component" value="Chromosome"/>
</dbReference>
<dbReference type="InterPro" id="IPR044925">
    <property type="entry name" value="His-Me_finger_sf"/>
</dbReference>
<name>A0ABY9G5P1_9PSED</name>
<organism evidence="5 6">
    <name type="scientific">Pseudomonas hefeiensis</name>
    <dbReference type="NCBI Taxonomy" id="2738125"/>
    <lineage>
        <taxon>Bacteria</taxon>
        <taxon>Pseudomonadati</taxon>
        <taxon>Pseudomonadota</taxon>
        <taxon>Gammaproteobacteria</taxon>
        <taxon>Pseudomonadales</taxon>
        <taxon>Pseudomonadaceae</taxon>
        <taxon>Pseudomonas</taxon>
    </lineage>
</organism>
<dbReference type="GO" id="GO:0004519">
    <property type="term" value="F:endonuclease activity"/>
    <property type="evidence" value="ECO:0007669"/>
    <property type="project" value="UniProtKB-KW"/>
</dbReference>
<keyword evidence="5" id="KW-0255">Endonuclease</keyword>
<protein>
    <submittedName>
        <fullName evidence="5">Endonuclease I family protein</fullName>
    </submittedName>
</protein>
<gene>
    <name evidence="5" type="ORF">PSH57_18875</name>
</gene>
<dbReference type="PANTHER" id="PTHR33607">
    <property type="entry name" value="ENDONUCLEASE-1"/>
    <property type="match status" value="1"/>
</dbReference>
<proteinExistence type="inferred from homology"/>